<dbReference type="InterPro" id="IPR006664">
    <property type="entry name" value="OMP_bac"/>
</dbReference>
<dbReference type="Gene3D" id="3.30.1330.60">
    <property type="entry name" value="OmpA-like domain"/>
    <property type="match status" value="1"/>
</dbReference>
<feature type="chain" id="PRO_5046779405" evidence="5">
    <location>
        <begin position="20"/>
        <end position="188"/>
    </location>
</feature>
<name>A0ABS7PI70_9SPHN</name>
<dbReference type="PANTHER" id="PTHR30329">
    <property type="entry name" value="STATOR ELEMENT OF FLAGELLAR MOTOR COMPLEX"/>
    <property type="match status" value="1"/>
</dbReference>
<keyword evidence="5" id="KW-0732">Signal</keyword>
<dbReference type="PRINTS" id="PR01021">
    <property type="entry name" value="OMPADOMAIN"/>
</dbReference>
<dbReference type="InterPro" id="IPR036737">
    <property type="entry name" value="OmpA-like_sf"/>
</dbReference>
<evidence type="ECO:0000256" key="4">
    <source>
        <dbReference type="PROSITE-ProRule" id="PRU00473"/>
    </source>
</evidence>
<organism evidence="7 8">
    <name type="scientific">Sphingomonas colocasiae</name>
    <dbReference type="NCBI Taxonomy" id="1848973"/>
    <lineage>
        <taxon>Bacteria</taxon>
        <taxon>Pseudomonadati</taxon>
        <taxon>Pseudomonadota</taxon>
        <taxon>Alphaproteobacteria</taxon>
        <taxon>Sphingomonadales</taxon>
        <taxon>Sphingomonadaceae</taxon>
        <taxon>Sphingomonas</taxon>
    </lineage>
</organism>
<evidence type="ECO:0000313" key="8">
    <source>
        <dbReference type="Proteomes" id="UP000706039"/>
    </source>
</evidence>
<evidence type="ECO:0000259" key="6">
    <source>
        <dbReference type="PROSITE" id="PS51123"/>
    </source>
</evidence>
<evidence type="ECO:0000256" key="5">
    <source>
        <dbReference type="SAM" id="SignalP"/>
    </source>
</evidence>
<feature type="domain" description="OmpA-like" evidence="6">
    <location>
        <begin position="76"/>
        <end position="188"/>
    </location>
</feature>
<protein>
    <submittedName>
        <fullName evidence="7">OmpA family protein</fullName>
    </submittedName>
</protein>
<dbReference type="PANTHER" id="PTHR30329:SF21">
    <property type="entry name" value="LIPOPROTEIN YIAD-RELATED"/>
    <property type="match status" value="1"/>
</dbReference>
<keyword evidence="8" id="KW-1185">Reference proteome</keyword>
<sequence length="188" mass="19958">MMLLSFRWLVLPASVLALSACGQGEKAPDANAQAAQPVESRTQLIGLPNGATITVEEGSVGQQLAVYLASTDPAPRSFQIGGDQFADWSATARPAVRAMVPGLVELLKSYPAVRLRLVGHTDNVGDPAANLKLSQDRARMAKQHLVDAGISEGRIEVEGKGLTQPIADNATVEGRARNRRVELIVIAK</sequence>
<evidence type="ECO:0000256" key="3">
    <source>
        <dbReference type="ARBA" id="ARBA00023237"/>
    </source>
</evidence>
<dbReference type="SUPFAM" id="SSF103088">
    <property type="entry name" value="OmpA-like"/>
    <property type="match status" value="1"/>
</dbReference>
<dbReference type="Proteomes" id="UP000706039">
    <property type="component" value="Unassembled WGS sequence"/>
</dbReference>
<keyword evidence="2 4" id="KW-0472">Membrane</keyword>
<keyword evidence="3" id="KW-0998">Cell outer membrane</keyword>
<evidence type="ECO:0000256" key="1">
    <source>
        <dbReference type="ARBA" id="ARBA00004442"/>
    </source>
</evidence>
<dbReference type="RefSeq" id="WP_222988083.1">
    <property type="nucleotide sequence ID" value="NZ_JAINVV010000001.1"/>
</dbReference>
<accession>A0ABS7PI70</accession>
<dbReference type="CDD" id="cd07185">
    <property type="entry name" value="OmpA_C-like"/>
    <property type="match status" value="1"/>
</dbReference>
<dbReference type="EMBL" id="JAINVV010000001">
    <property type="protein sequence ID" value="MBY8820989.1"/>
    <property type="molecule type" value="Genomic_DNA"/>
</dbReference>
<proteinExistence type="predicted"/>
<comment type="caution">
    <text evidence="7">The sequence shown here is derived from an EMBL/GenBank/DDBJ whole genome shotgun (WGS) entry which is preliminary data.</text>
</comment>
<dbReference type="InterPro" id="IPR006665">
    <property type="entry name" value="OmpA-like"/>
</dbReference>
<feature type="signal peptide" evidence="5">
    <location>
        <begin position="1"/>
        <end position="19"/>
    </location>
</feature>
<reference evidence="7 8" key="1">
    <citation type="submission" date="2021-08" db="EMBL/GenBank/DDBJ databases">
        <authorList>
            <person name="Tuo L."/>
        </authorList>
    </citation>
    <scope>NUCLEOTIDE SEQUENCE [LARGE SCALE GENOMIC DNA]</scope>
    <source>
        <strain evidence="7 8">JCM 31229</strain>
    </source>
</reference>
<comment type="subcellular location">
    <subcellularLocation>
        <location evidence="1">Cell outer membrane</location>
    </subcellularLocation>
</comment>
<evidence type="ECO:0000313" key="7">
    <source>
        <dbReference type="EMBL" id="MBY8820989.1"/>
    </source>
</evidence>
<dbReference type="PROSITE" id="PS51257">
    <property type="entry name" value="PROKAR_LIPOPROTEIN"/>
    <property type="match status" value="1"/>
</dbReference>
<dbReference type="InterPro" id="IPR050330">
    <property type="entry name" value="Bact_OuterMem_StrucFunc"/>
</dbReference>
<dbReference type="PROSITE" id="PS51123">
    <property type="entry name" value="OMPA_2"/>
    <property type="match status" value="1"/>
</dbReference>
<gene>
    <name evidence="7" type="ORF">K7G82_01720</name>
</gene>
<evidence type="ECO:0000256" key="2">
    <source>
        <dbReference type="ARBA" id="ARBA00023136"/>
    </source>
</evidence>
<dbReference type="Pfam" id="PF00691">
    <property type="entry name" value="OmpA"/>
    <property type="match status" value="1"/>
</dbReference>